<protein>
    <recommendedName>
        <fullName evidence="3">DUF2164 domain-containing protein</fullName>
    </recommendedName>
</protein>
<reference evidence="1" key="2">
    <citation type="journal article" date="2023" name="ISME Commun">
        <title>Characterization of a bloom-associated alphaproteobacterial lineage, 'Candidatus Phycosocius': insights into freshwater algal-bacterial interactions.</title>
        <authorList>
            <person name="Tanabe Y."/>
            <person name="Yamaguchi H."/>
            <person name="Yoshida M."/>
            <person name="Kai A."/>
            <person name="Okazaki Y."/>
        </authorList>
    </citation>
    <scope>NUCLEOTIDE SEQUENCE</scope>
    <source>
        <strain evidence="1">BOTRYCO-1</strain>
    </source>
</reference>
<evidence type="ECO:0008006" key="3">
    <source>
        <dbReference type="Google" id="ProtNLM"/>
    </source>
</evidence>
<organism evidence="1 2">
    <name type="scientific">Candidatus Phycosocius spiralis</name>
    <dbReference type="NCBI Taxonomy" id="2815099"/>
    <lineage>
        <taxon>Bacteria</taxon>
        <taxon>Pseudomonadati</taxon>
        <taxon>Pseudomonadota</taxon>
        <taxon>Alphaproteobacteria</taxon>
        <taxon>Caulobacterales</taxon>
        <taxon>Caulobacterales incertae sedis</taxon>
        <taxon>Candidatus Phycosocius</taxon>
    </lineage>
</organism>
<dbReference type="EMBL" id="BPFZ01000012">
    <property type="protein sequence ID" value="GIU67703.1"/>
    <property type="molecule type" value="Genomic_DNA"/>
</dbReference>
<name>A0ABQ4PXG5_9PROT</name>
<gene>
    <name evidence="1" type="ORF">PsB1_1857</name>
</gene>
<comment type="caution">
    <text evidence="1">The sequence shown here is derived from an EMBL/GenBank/DDBJ whole genome shotgun (WGS) entry which is preliminary data.</text>
</comment>
<keyword evidence="2" id="KW-1185">Reference proteome</keyword>
<evidence type="ECO:0000313" key="2">
    <source>
        <dbReference type="Proteomes" id="UP001161064"/>
    </source>
</evidence>
<evidence type="ECO:0000313" key="1">
    <source>
        <dbReference type="EMBL" id="GIU67703.1"/>
    </source>
</evidence>
<reference evidence="1" key="1">
    <citation type="submission" date="2021-05" db="EMBL/GenBank/DDBJ databases">
        <authorList>
            <person name="Tanabe Y."/>
        </authorList>
    </citation>
    <scope>NUCLEOTIDE SEQUENCE</scope>
    <source>
        <strain evidence="1">BOTRYCO-1</strain>
    </source>
</reference>
<dbReference type="Pfam" id="PF09932">
    <property type="entry name" value="DUF2164"/>
    <property type="match status" value="1"/>
</dbReference>
<sequence>MVRLSKDTHQAAMDSLLQFFDRELCEPIGNLAAAELLDFILIELGPLMYNQAVLDVQARLQSTLLDLDQEMHQDEFPFWPQKIS</sequence>
<dbReference type="InterPro" id="IPR018680">
    <property type="entry name" value="DUF2164"/>
</dbReference>
<dbReference type="Proteomes" id="UP001161064">
    <property type="component" value="Unassembled WGS sequence"/>
</dbReference>
<dbReference type="RefSeq" id="WP_284360691.1">
    <property type="nucleotide sequence ID" value="NZ_BPFZ01000012.1"/>
</dbReference>
<proteinExistence type="predicted"/>
<accession>A0ABQ4PXG5</accession>